<keyword evidence="1" id="KW-0732">Signal</keyword>
<reference evidence="2 3" key="1">
    <citation type="submission" date="2020-08" db="EMBL/GenBank/DDBJ databases">
        <title>Croceimicrobium hydrocarbonivorans gen. nov., sp. nov., a novel marine bacterium isolated from a bacterial consortium that degrades polyethylene terephthalate.</title>
        <authorList>
            <person name="Liu R."/>
        </authorList>
    </citation>
    <scope>NUCLEOTIDE SEQUENCE [LARGE SCALE GENOMIC DNA]</scope>
    <source>
        <strain evidence="2 3">A20-9</strain>
    </source>
</reference>
<dbReference type="Proteomes" id="UP000516305">
    <property type="component" value="Chromosome"/>
</dbReference>
<accession>A0A7H0VFM9</accession>
<evidence type="ECO:0008006" key="4">
    <source>
        <dbReference type="Google" id="ProtNLM"/>
    </source>
</evidence>
<feature type="signal peptide" evidence="1">
    <location>
        <begin position="1"/>
        <end position="20"/>
    </location>
</feature>
<evidence type="ECO:0000256" key="1">
    <source>
        <dbReference type="SAM" id="SignalP"/>
    </source>
</evidence>
<dbReference type="EMBL" id="CP060139">
    <property type="protein sequence ID" value="QNR24527.1"/>
    <property type="molecule type" value="Genomic_DNA"/>
</dbReference>
<gene>
    <name evidence="2" type="ORF">H4K34_01415</name>
</gene>
<protein>
    <recommendedName>
        <fullName evidence="4">BON domain-containing protein</fullName>
    </recommendedName>
</protein>
<dbReference type="KEGG" id="chyd:H4K34_01415"/>
<evidence type="ECO:0000313" key="2">
    <source>
        <dbReference type="EMBL" id="QNR24527.1"/>
    </source>
</evidence>
<proteinExistence type="predicted"/>
<dbReference type="RefSeq" id="WP_210759053.1">
    <property type="nucleotide sequence ID" value="NZ_CP060139.1"/>
</dbReference>
<organism evidence="2 3">
    <name type="scientific">Croceimicrobium hydrocarbonivorans</name>
    <dbReference type="NCBI Taxonomy" id="2761580"/>
    <lineage>
        <taxon>Bacteria</taxon>
        <taxon>Pseudomonadati</taxon>
        <taxon>Bacteroidota</taxon>
        <taxon>Flavobacteriia</taxon>
        <taxon>Flavobacteriales</taxon>
        <taxon>Owenweeksiaceae</taxon>
        <taxon>Croceimicrobium</taxon>
    </lineage>
</organism>
<name>A0A7H0VFM9_9FLAO</name>
<keyword evidence="3" id="KW-1185">Reference proteome</keyword>
<evidence type="ECO:0000313" key="3">
    <source>
        <dbReference type="Proteomes" id="UP000516305"/>
    </source>
</evidence>
<dbReference type="AlphaFoldDB" id="A0A7H0VFM9"/>
<feature type="chain" id="PRO_5028797804" description="BON domain-containing protein" evidence="1">
    <location>
        <begin position="21"/>
        <end position="113"/>
    </location>
</feature>
<sequence>MKKLILTTSLVLLAISSSFASPAELAKISYLTINQDVTRDLNEVSNQVQEDIKISMKVDLDDDALQCKVTITVSIGIISVSGTVSGDCDEVKAKAVQLLGELIDQAKELAGDL</sequence>